<dbReference type="PANTHER" id="PTHR20982:SF3">
    <property type="entry name" value="MITOCHONDRIAL RIBOSOME RECYCLING FACTOR PSEUDO 1"/>
    <property type="match status" value="1"/>
</dbReference>
<dbReference type="Gene3D" id="3.30.1360.40">
    <property type="match status" value="1"/>
</dbReference>
<evidence type="ECO:0000256" key="6">
    <source>
        <dbReference type="HAMAP-Rule" id="MF_00040"/>
    </source>
</evidence>
<dbReference type="RefSeq" id="WP_046561592.1">
    <property type="nucleotide sequence ID" value="NZ_CP010975.1"/>
</dbReference>
<dbReference type="PATRIC" id="fig|914150.5.peg.1610"/>
<dbReference type="EMBL" id="CP010975">
    <property type="protein sequence ID" value="AKE52534.1"/>
    <property type="molecule type" value="Genomic_DNA"/>
</dbReference>
<dbReference type="Gene3D" id="1.10.132.20">
    <property type="entry name" value="Ribosome-recycling factor"/>
    <property type="match status" value="1"/>
</dbReference>
<dbReference type="InterPro" id="IPR036191">
    <property type="entry name" value="RRF_sf"/>
</dbReference>
<dbReference type="CDD" id="cd00520">
    <property type="entry name" value="RRF"/>
    <property type="match status" value="1"/>
</dbReference>
<dbReference type="FunFam" id="3.30.1360.40:FF:000001">
    <property type="entry name" value="Ribosome-recycling factor"/>
    <property type="match status" value="1"/>
</dbReference>
<dbReference type="AlphaFoldDB" id="A0A0F6TRX0"/>
<dbReference type="FunFam" id="1.10.132.20:FF:000001">
    <property type="entry name" value="Ribosome-recycling factor"/>
    <property type="match status" value="1"/>
</dbReference>
<dbReference type="STRING" id="914150.TQ33_1589"/>
<dbReference type="InterPro" id="IPR023584">
    <property type="entry name" value="Ribosome_recyc_fac_dom"/>
</dbReference>
<comment type="function">
    <text evidence="5 6">Responsible for the release of ribosomes from messenger RNA at the termination of protein biosynthesis. May increase the efficiency of translation by recycling ribosomes from one round of translation to another.</text>
</comment>
<evidence type="ECO:0000256" key="5">
    <source>
        <dbReference type="ARBA" id="ARBA00025050"/>
    </source>
</evidence>
<evidence type="ECO:0000256" key="4">
    <source>
        <dbReference type="ARBA" id="ARBA00022917"/>
    </source>
</evidence>
<evidence type="ECO:0000259" key="8">
    <source>
        <dbReference type="Pfam" id="PF01765"/>
    </source>
</evidence>
<protein>
    <recommendedName>
        <fullName evidence="6">Ribosome-recycling factor</fullName>
        <shortName evidence="6">RRF</shortName>
    </recommendedName>
    <alternativeName>
        <fullName evidence="6">Ribosome-releasing factor</fullName>
    </alternativeName>
</protein>
<keyword evidence="3 6" id="KW-0963">Cytoplasm</keyword>
<dbReference type="HAMAP" id="MF_00040">
    <property type="entry name" value="RRF"/>
    <property type="match status" value="1"/>
</dbReference>
<dbReference type="Proteomes" id="UP000034071">
    <property type="component" value="Chromosome"/>
</dbReference>
<comment type="subcellular location">
    <subcellularLocation>
        <location evidence="1 6">Cytoplasm</location>
    </subcellularLocation>
</comment>
<dbReference type="GO" id="GO:0005829">
    <property type="term" value="C:cytosol"/>
    <property type="evidence" value="ECO:0007669"/>
    <property type="project" value="GOC"/>
</dbReference>
<dbReference type="PANTHER" id="PTHR20982">
    <property type="entry name" value="RIBOSOME RECYCLING FACTOR"/>
    <property type="match status" value="1"/>
</dbReference>
<dbReference type="NCBIfam" id="TIGR00496">
    <property type="entry name" value="frr"/>
    <property type="match status" value="1"/>
</dbReference>
<dbReference type="OrthoDB" id="9804006at2"/>
<dbReference type="SUPFAM" id="SSF55194">
    <property type="entry name" value="Ribosome recycling factor, RRF"/>
    <property type="match status" value="1"/>
</dbReference>
<keyword evidence="10" id="KW-1185">Reference proteome</keyword>
<evidence type="ECO:0000256" key="1">
    <source>
        <dbReference type="ARBA" id="ARBA00004496"/>
    </source>
</evidence>
<sequence>MINDIQKDADQRMDKTIESFRHDLAKVRTGRAHPSLLEHITVPYYGSDTPINQVASISVQEGRTLVLQIFDKGAIEDTEKAILKSDLGLTPNVAGQVIRITMPPLNEERRKELIKVVRGEAENAKVAVRNIRRDANNSAKELEKEKEISEDDLRRAEEQIQKLTDTKVARIDELLEEKEKELIEI</sequence>
<evidence type="ECO:0000256" key="3">
    <source>
        <dbReference type="ARBA" id="ARBA00022490"/>
    </source>
</evidence>
<dbReference type="GO" id="GO:0002184">
    <property type="term" value="P:cytoplasmic translational termination"/>
    <property type="evidence" value="ECO:0007669"/>
    <property type="project" value="TreeGrafter"/>
</dbReference>
<dbReference type="KEGG" id="kge:TQ33_1589"/>
<organism evidence="9 10">
    <name type="scientific">Kangiella geojedonensis</name>
    <dbReference type="NCBI Taxonomy" id="914150"/>
    <lineage>
        <taxon>Bacteria</taxon>
        <taxon>Pseudomonadati</taxon>
        <taxon>Pseudomonadota</taxon>
        <taxon>Gammaproteobacteria</taxon>
        <taxon>Kangiellales</taxon>
        <taxon>Kangiellaceae</taxon>
        <taxon>Kangiella</taxon>
    </lineage>
</organism>
<keyword evidence="4 6" id="KW-0648">Protein biosynthesis</keyword>
<proteinExistence type="inferred from homology"/>
<reference evidence="9 10" key="1">
    <citation type="submission" date="2015-02" db="EMBL/GenBank/DDBJ databases">
        <title>Complete genome sequence of Kangiella geojedonensis strain YCS-5T.</title>
        <authorList>
            <person name="Kim K.M."/>
        </authorList>
    </citation>
    <scope>NUCLEOTIDE SEQUENCE [LARGE SCALE GENOMIC DNA]</scope>
    <source>
        <strain evidence="9 10">YCS-5</strain>
    </source>
</reference>
<accession>A0A0F6TRX0</accession>
<evidence type="ECO:0000256" key="7">
    <source>
        <dbReference type="SAM" id="Coils"/>
    </source>
</evidence>
<keyword evidence="7" id="KW-0175">Coiled coil</keyword>
<dbReference type="Pfam" id="PF01765">
    <property type="entry name" value="RRF"/>
    <property type="match status" value="1"/>
</dbReference>
<evidence type="ECO:0000313" key="9">
    <source>
        <dbReference type="EMBL" id="AKE52534.1"/>
    </source>
</evidence>
<evidence type="ECO:0000256" key="2">
    <source>
        <dbReference type="ARBA" id="ARBA00005912"/>
    </source>
</evidence>
<name>A0A0F6TRX0_9GAMM</name>
<dbReference type="InterPro" id="IPR002661">
    <property type="entry name" value="Ribosome_recyc_fac"/>
</dbReference>
<comment type="similarity">
    <text evidence="2 6">Belongs to the RRF family.</text>
</comment>
<evidence type="ECO:0000313" key="10">
    <source>
        <dbReference type="Proteomes" id="UP000034071"/>
    </source>
</evidence>
<dbReference type="HOGENOM" id="CLU_073981_2_0_6"/>
<gene>
    <name evidence="6" type="primary">frr</name>
    <name evidence="9" type="ORF">TQ33_1589</name>
</gene>
<dbReference type="GO" id="GO:0043023">
    <property type="term" value="F:ribosomal large subunit binding"/>
    <property type="evidence" value="ECO:0007669"/>
    <property type="project" value="TreeGrafter"/>
</dbReference>
<feature type="domain" description="Ribosome recycling factor" evidence="8">
    <location>
        <begin position="20"/>
        <end position="182"/>
    </location>
</feature>
<feature type="coiled-coil region" evidence="7">
    <location>
        <begin position="125"/>
        <end position="173"/>
    </location>
</feature>